<dbReference type="EMBL" id="ML996570">
    <property type="protein sequence ID" value="KAF2759237.1"/>
    <property type="molecule type" value="Genomic_DNA"/>
</dbReference>
<organism evidence="2 3">
    <name type="scientific">Pseudovirgaria hyperparasitica</name>
    <dbReference type="NCBI Taxonomy" id="470096"/>
    <lineage>
        <taxon>Eukaryota</taxon>
        <taxon>Fungi</taxon>
        <taxon>Dikarya</taxon>
        <taxon>Ascomycota</taxon>
        <taxon>Pezizomycotina</taxon>
        <taxon>Dothideomycetes</taxon>
        <taxon>Dothideomycetes incertae sedis</taxon>
        <taxon>Acrospermales</taxon>
        <taxon>Acrospermaceae</taxon>
        <taxon>Pseudovirgaria</taxon>
    </lineage>
</organism>
<keyword evidence="3" id="KW-1185">Reference proteome</keyword>
<gene>
    <name evidence="2" type="ORF">EJ05DRAFT_338700</name>
</gene>
<evidence type="ECO:0000313" key="3">
    <source>
        <dbReference type="Proteomes" id="UP000799437"/>
    </source>
</evidence>
<accession>A0A6A6WCE6</accession>
<name>A0A6A6WCE6_9PEZI</name>
<keyword evidence="1" id="KW-0472">Membrane</keyword>
<dbReference type="AlphaFoldDB" id="A0A6A6WCE6"/>
<keyword evidence="1" id="KW-1133">Transmembrane helix</keyword>
<proteinExistence type="predicted"/>
<evidence type="ECO:0000313" key="2">
    <source>
        <dbReference type="EMBL" id="KAF2759237.1"/>
    </source>
</evidence>
<dbReference type="GeneID" id="54481957"/>
<feature type="transmembrane region" description="Helical" evidence="1">
    <location>
        <begin position="113"/>
        <end position="130"/>
    </location>
</feature>
<sequence>MFIWEMCVVGVNMQDTARTTRFASCRARTSPSCSDSAHHHSCSAMCDTPPTNFDFSWPLYVSSVTPAPQAHCNHSTQPPTNLPPPRPPTTTSYPFTKIYTRNTLCPELPPIKAYWGMVNLMMYICLMLVYREACDTGKWRRRCDVKETRNSRTRKRYINGR</sequence>
<dbReference type="RefSeq" id="XP_033601688.1">
    <property type="nucleotide sequence ID" value="XM_033740903.1"/>
</dbReference>
<keyword evidence="1" id="KW-0812">Transmembrane</keyword>
<protein>
    <submittedName>
        <fullName evidence="2">Uncharacterized protein</fullName>
    </submittedName>
</protein>
<evidence type="ECO:0000256" key="1">
    <source>
        <dbReference type="SAM" id="Phobius"/>
    </source>
</evidence>
<dbReference type="Proteomes" id="UP000799437">
    <property type="component" value="Unassembled WGS sequence"/>
</dbReference>
<reference evidence="2" key="1">
    <citation type="journal article" date="2020" name="Stud. Mycol.">
        <title>101 Dothideomycetes genomes: a test case for predicting lifestyles and emergence of pathogens.</title>
        <authorList>
            <person name="Haridas S."/>
            <person name="Albert R."/>
            <person name="Binder M."/>
            <person name="Bloem J."/>
            <person name="Labutti K."/>
            <person name="Salamov A."/>
            <person name="Andreopoulos B."/>
            <person name="Baker S."/>
            <person name="Barry K."/>
            <person name="Bills G."/>
            <person name="Bluhm B."/>
            <person name="Cannon C."/>
            <person name="Castanera R."/>
            <person name="Culley D."/>
            <person name="Daum C."/>
            <person name="Ezra D."/>
            <person name="Gonzalez J."/>
            <person name="Henrissat B."/>
            <person name="Kuo A."/>
            <person name="Liang C."/>
            <person name="Lipzen A."/>
            <person name="Lutzoni F."/>
            <person name="Magnuson J."/>
            <person name="Mondo S."/>
            <person name="Nolan M."/>
            <person name="Ohm R."/>
            <person name="Pangilinan J."/>
            <person name="Park H.-J."/>
            <person name="Ramirez L."/>
            <person name="Alfaro M."/>
            <person name="Sun H."/>
            <person name="Tritt A."/>
            <person name="Yoshinaga Y."/>
            <person name="Zwiers L.-H."/>
            <person name="Turgeon B."/>
            <person name="Goodwin S."/>
            <person name="Spatafora J."/>
            <person name="Crous P."/>
            <person name="Grigoriev I."/>
        </authorList>
    </citation>
    <scope>NUCLEOTIDE SEQUENCE</scope>
    <source>
        <strain evidence="2">CBS 121739</strain>
    </source>
</reference>